<proteinExistence type="predicted"/>
<dbReference type="Proteomes" id="UP000183104">
    <property type="component" value="Unassembled WGS sequence"/>
</dbReference>
<dbReference type="STRING" id="381306.AN478_00065"/>
<dbReference type="InterPro" id="IPR036249">
    <property type="entry name" value="Thioredoxin-like_sf"/>
</dbReference>
<dbReference type="SUPFAM" id="SSF52833">
    <property type="entry name" value="Thioredoxin-like"/>
    <property type="match status" value="1"/>
</dbReference>
<evidence type="ECO:0000313" key="2">
    <source>
        <dbReference type="Proteomes" id="UP000183104"/>
    </source>
</evidence>
<dbReference type="RefSeq" id="WP_054964590.1">
    <property type="nucleotide sequence ID" value="NZ_FMUN01000011.1"/>
</dbReference>
<sequence length="153" mass="16895">MGTLTPGMVAGSIRLPDRSGRLLSTWRFKGRQPLVLVLWDGAGTALLDAFAGRYPDYRAAGAEVLAIATTPPPEGDYPFPLLHDAEGVAARLAEQRPAVLVLDEQGELFHRKEGPEAARPDHEDLLEWVRFTFLQCEECGPHAENWPRRDPGL</sequence>
<keyword evidence="2" id="KW-1185">Reference proteome</keyword>
<evidence type="ECO:0000313" key="1">
    <source>
        <dbReference type="EMBL" id="SCY66379.1"/>
    </source>
</evidence>
<protein>
    <submittedName>
        <fullName evidence="1">Peroxiredoxin</fullName>
    </submittedName>
</protein>
<dbReference type="EMBL" id="FMUN01000011">
    <property type="protein sequence ID" value="SCY66379.1"/>
    <property type="molecule type" value="Genomic_DNA"/>
</dbReference>
<gene>
    <name evidence="1" type="ORF">SAMN05661077_0073</name>
</gene>
<reference evidence="2" key="1">
    <citation type="submission" date="2016-10" db="EMBL/GenBank/DDBJ databases">
        <authorList>
            <person name="Varghese N."/>
        </authorList>
    </citation>
    <scope>NUCLEOTIDE SEQUENCE [LARGE SCALE GENOMIC DNA]</scope>
    <source>
        <strain evidence="2">HL 19</strain>
    </source>
</reference>
<name>A0A0P9CYG3_9GAMM</name>
<dbReference type="AlphaFoldDB" id="A0A0P9CYG3"/>
<dbReference type="OrthoDB" id="9812811at2"/>
<dbReference type="Gene3D" id="3.40.30.10">
    <property type="entry name" value="Glutaredoxin"/>
    <property type="match status" value="1"/>
</dbReference>
<accession>A0A0P9CYG3</accession>
<organism evidence="1 2">
    <name type="scientific">Thiohalorhabdus denitrificans</name>
    <dbReference type="NCBI Taxonomy" id="381306"/>
    <lineage>
        <taxon>Bacteria</taxon>
        <taxon>Pseudomonadati</taxon>
        <taxon>Pseudomonadota</taxon>
        <taxon>Gammaproteobacteria</taxon>
        <taxon>Thiohalorhabdales</taxon>
        <taxon>Thiohalorhabdaceae</taxon>
        <taxon>Thiohalorhabdus</taxon>
    </lineage>
</organism>